<feature type="domain" description="Phospholipid/glycerol acyltransferase" evidence="7">
    <location>
        <begin position="208"/>
        <end position="357"/>
    </location>
</feature>
<name>A0A922L6V9_DERFA</name>
<comment type="subcellular location">
    <subcellularLocation>
        <location evidence="1">Membrane</location>
    </subcellularLocation>
</comment>
<dbReference type="InterPro" id="IPR002123">
    <property type="entry name" value="Plipid/glycerol_acylTrfase"/>
</dbReference>
<keyword evidence="9" id="KW-1185">Reference proteome</keyword>
<evidence type="ECO:0000256" key="4">
    <source>
        <dbReference type="ARBA" id="ARBA00023136"/>
    </source>
</evidence>
<dbReference type="PANTHER" id="PTHR12563:SF23">
    <property type="entry name" value="BCDNA.GH07066"/>
    <property type="match status" value="1"/>
</dbReference>
<dbReference type="PANTHER" id="PTHR12563">
    <property type="entry name" value="GLYCEROL-3-PHOSPHATE ACYLTRANSFERASE"/>
    <property type="match status" value="1"/>
</dbReference>
<organism evidence="8 9">
    <name type="scientific">Dermatophagoides farinae</name>
    <name type="common">American house dust mite</name>
    <dbReference type="NCBI Taxonomy" id="6954"/>
    <lineage>
        <taxon>Eukaryota</taxon>
        <taxon>Metazoa</taxon>
        <taxon>Ecdysozoa</taxon>
        <taxon>Arthropoda</taxon>
        <taxon>Chelicerata</taxon>
        <taxon>Arachnida</taxon>
        <taxon>Acari</taxon>
        <taxon>Acariformes</taxon>
        <taxon>Sarcoptiformes</taxon>
        <taxon>Astigmata</taxon>
        <taxon>Psoroptidia</taxon>
        <taxon>Analgoidea</taxon>
        <taxon>Pyroglyphidae</taxon>
        <taxon>Dermatophagoidinae</taxon>
        <taxon>Dermatophagoides</taxon>
    </lineage>
</organism>
<dbReference type="SMART" id="SM00563">
    <property type="entry name" value="PlsC"/>
    <property type="match status" value="1"/>
</dbReference>
<dbReference type="GO" id="GO:0006072">
    <property type="term" value="P:glycerol-3-phosphate metabolic process"/>
    <property type="evidence" value="ECO:0007669"/>
    <property type="project" value="TreeGrafter"/>
</dbReference>
<evidence type="ECO:0000313" key="8">
    <source>
        <dbReference type="EMBL" id="KAH9522566.1"/>
    </source>
</evidence>
<dbReference type="AlphaFoldDB" id="A0A922L6V9"/>
<dbReference type="GO" id="GO:0004366">
    <property type="term" value="F:glycerol-3-phosphate O-acyltransferase activity"/>
    <property type="evidence" value="ECO:0007669"/>
    <property type="project" value="TreeGrafter"/>
</dbReference>
<evidence type="ECO:0000256" key="3">
    <source>
        <dbReference type="ARBA" id="ARBA00022679"/>
    </source>
</evidence>
<proteinExistence type="inferred from homology"/>
<sequence>MFTMLVMISDWFLHYIQNFFKQNIANQSDSNVVDGNNGNLMSTNSSSQTSYENIISLTFYYAWHVITRKIDHNYPDVRKNVLKSESVTRAIEHVSCDQYMKIQTTKHPEQQQQIKQNIRHKDVKDHNDYKQCIRQNRRRAYELFEELSSCISSSLLRIAGWILYRLLSRMFNSVQFSKAQIEQIRQRQKIFNNHKKQQQQQQQTELPILYLPLHRSYLDCILITFILSMNGLSPPLIAISEHFSIPFFRNLIRGLGAFFIRKKSNKNNIKRSMKNNATIDHQHDDNDNDPIHEAILRSYIIENLRQGNSLEFFLEDSRTSTGKVLMPNLHLLSIVLDALAEGSVQQVCIVPVSISYEKSIEGANLVVREQMELQPQRSSNSSSSASSFITTMMKIWSILRSNYGTVRVDFGKPFILDEYINQCMAQQQIQRQLQIEQKMIMKTNDIADTNVVTNDSDNIESNFPIPQTIDYGVTMADCVACPPSSKHVLYDAYRDSSLMSTHLVSFLLLNKYRSKGTTIDQLSLDMDWLRQIICRDKQQNLSIAGDSHILIKQAIQLLRQEELIQTEKVQIIYLKPSNKLQPLLHLQHYSNYCSSLFIFESVLAISLHSFVQQTEISSLIYDPSTFVSNLSINKREFFQRCRTICSLLQNEFIFIKSCQSLDQMLAKTFIDSFCKRDIFILNPNKPTGLTLPMSDVANHLYPQHHHHQNQNVTNHSSSLSSTSSSFNRLNRWLSPTRRRQRRRNRLFKNLDVTLQNECILEVDEDRLIDADDEHDEIINVVDCIKDHQYHKHLSSSNDDDDDDNENHHHHHLPQEFYIRLTEKNCQLLSLYRSILEPYVQTYWFVADRIANHYQNSDSTESATKLMNDSKCINHQQQHSNVKNHNNKPIIMENDIINIDEKIFLKMLISSAKQMAHNGYIYYECASIQTLKNALKFFASFDKDVWMAADSNNNNNHHHHHNNDNVKQQQVQRKDHNQYSWQKYSMNINHGRIKTIAELLRIFIRNLVQPKLS</sequence>
<keyword evidence="4" id="KW-0472">Membrane</keyword>
<comment type="caution">
    <text evidence="8">The sequence shown here is derived from an EMBL/GenBank/DDBJ whole genome shotgun (WGS) entry which is preliminary data.</text>
</comment>
<keyword evidence="3" id="KW-0808">Transferase</keyword>
<dbReference type="GO" id="GO:0008654">
    <property type="term" value="P:phospholipid biosynthetic process"/>
    <property type="evidence" value="ECO:0007669"/>
    <property type="project" value="TreeGrafter"/>
</dbReference>
<dbReference type="Pfam" id="PF01553">
    <property type="entry name" value="Acyltransferase"/>
    <property type="match status" value="1"/>
</dbReference>
<dbReference type="InterPro" id="IPR045520">
    <property type="entry name" value="GPAT/DHAPAT_C"/>
</dbReference>
<evidence type="ECO:0000256" key="5">
    <source>
        <dbReference type="ARBA" id="ARBA00023315"/>
    </source>
</evidence>
<dbReference type="GO" id="GO:0006631">
    <property type="term" value="P:fatty acid metabolic process"/>
    <property type="evidence" value="ECO:0007669"/>
    <property type="project" value="TreeGrafter"/>
</dbReference>
<feature type="region of interest" description="Disordered" evidence="6">
    <location>
        <begin position="951"/>
        <end position="973"/>
    </location>
</feature>
<dbReference type="Pfam" id="PF19277">
    <property type="entry name" value="GPAT_C"/>
    <property type="match status" value="2"/>
</dbReference>
<evidence type="ECO:0000256" key="6">
    <source>
        <dbReference type="SAM" id="MobiDB-lite"/>
    </source>
</evidence>
<reference evidence="8" key="2">
    <citation type="journal article" date="2022" name="Res Sq">
        <title>Comparative Genomics Reveals Insights into the Divergent Evolution of Astigmatic Mites and Household Pest Adaptations.</title>
        <authorList>
            <person name="Xiong Q."/>
            <person name="Wan A.T.-Y."/>
            <person name="Liu X.-Y."/>
            <person name="Fung C.S.-H."/>
            <person name="Xiao X."/>
            <person name="Malainual N."/>
            <person name="Hou J."/>
            <person name="Wang L."/>
            <person name="Wang M."/>
            <person name="Yang K."/>
            <person name="Cui Y."/>
            <person name="Leung E."/>
            <person name="Nong W."/>
            <person name="Shin S.-K."/>
            <person name="Au S."/>
            <person name="Jeong K.Y."/>
            <person name="Chew F.T."/>
            <person name="Hui J."/>
            <person name="Leung T.F."/>
            <person name="Tungtrongchitr A."/>
            <person name="Zhong N."/>
            <person name="Liu Z."/>
            <person name="Tsui S."/>
        </authorList>
    </citation>
    <scope>NUCLEOTIDE SEQUENCE</scope>
    <source>
        <strain evidence="8">Derf</strain>
        <tissue evidence="8">Whole organism</tissue>
    </source>
</reference>
<evidence type="ECO:0000256" key="2">
    <source>
        <dbReference type="ARBA" id="ARBA00007937"/>
    </source>
</evidence>
<evidence type="ECO:0000256" key="1">
    <source>
        <dbReference type="ARBA" id="ARBA00004370"/>
    </source>
</evidence>
<comment type="similarity">
    <text evidence="2">Belongs to the GPAT/DAPAT family.</text>
</comment>
<evidence type="ECO:0000313" key="9">
    <source>
        <dbReference type="Proteomes" id="UP000790347"/>
    </source>
</evidence>
<dbReference type="GO" id="GO:0019432">
    <property type="term" value="P:triglyceride biosynthetic process"/>
    <property type="evidence" value="ECO:0007669"/>
    <property type="project" value="TreeGrafter"/>
</dbReference>
<feature type="region of interest" description="Disordered" evidence="6">
    <location>
        <begin position="705"/>
        <end position="725"/>
    </location>
</feature>
<dbReference type="SUPFAM" id="SSF69593">
    <property type="entry name" value="Glycerol-3-phosphate (1)-acyltransferase"/>
    <property type="match status" value="1"/>
</dbReference>
<reference evidence="8" key="1">
    <citation type="submission" date="2013-05" db="EMBL/GenBank/DDBJ databases">
        <authorList>
            <person name="Yim A.K.Y."/>
            <person name="Chan T.F."/>
            <person name="Ji K.M."/>
            <person name="Liu X.Y."/>
            <person name="Zhou J.W."/>
            <person name="Li R.Q."/>
            <person name="Yang K.Y."/>
            <person name="Li J."/>
            <person name="Li M."/>
            <person name="Law P.T.W."/>
            <person name="Wu Y.L."/>
            <person name="Cai Z.L."/>
            <person name="Qin H."/>
            <person name="Bao Y."/>
            <person name="Leung R.K.K."/>
            <person name="Ng P.K.S."/>
            <person name="Zou J."/>
            <person name="Zhong X.J."/>
            <person name="Ran P.X."/>
            <person name="Zhong N.S."/>
            <person name="Liu Z.G."/>
            <person name="Tsui S.K.W."/>
        </authorList>
    </citation>
    <scope>NUCLEOTIDE SEQUENCE</scope>
    <source>
        <strain evidence="8">Derf</strain>
        <tissue evidence="8">Whole organism</tissue>
    </source>
</reference>
<protein>
    <recommendedName>
        <fullName evidence="7">Phospholipid/glycerol acyltransferase domain-containing protein</fullName>
    </recommendedName>
</protein>
<keyword evidence="5" id="KW-0012">Acyltransferase</keyword>
<dbReference type="InterPro" id="IPR022284">
    <property type="entry name" value="GPAT/DHAPAT"/>
</dbReference>
<dbReference type="InterPro" id="IPR041728">
    <property type="entry name" value="GPAT/DHAPAT_LPLAT"/>
</dbReference>
<gene>
    <name evidence="8" type="ORF">DERF_006130</name>
</gene>
<dbReference type="Proteomes" id="UP000790347">
    <property type="component" value="Unassembled WGS sequence"/>
</dbReference>
<dbReference type="EMBL" id="ASGP02000002">
    <property type="protein sequence ID" value="KAH9522566.1"/>
    <property type="molecule type" value="Genomic_DNA"/>
</dbReference>
<feature type="compositionally biased region" description="Low complexity" evidence="6">
    <location>
        <begin position="709"/>
        <end position="725"/>
    </location>
</feature>
<accession>A0A922L6V9</accession>
<evidence type="ECO:0000259" key="7">
    <source>
        <dbReference type="SMART" id="SM00563"/>
    </source>
</evidence>
<dbReference type="CDD" id="cd07993">
    <property type="entry name" value="LPLAT_DHAPAT-like"/>
    <property type="match status" value="1"/>
</dbReference>
<dbReference type="GO" id="GO:0031966">
    <property type="term" value="C:mitochondrial membrane"/>
    <property type="evidence" value="ECO:0007669"/>
    <property type="project" value="TreeGrafter"/>
</dbReference>